<feature type="compositionally biased region" description="Polar residues" evidence="1">
    <location>
        <begin position="76"/>
        <end position="88"/>
    </location>
</feature>
<protein>
    <submittedName>
        <fullName evidence="3">Uncharacterized protein</fullName>
    </submittedName>
</protein>
<keyword evidence="2" id="KW-0472">Membrane</keyword>
<dbReference type="AlphaFoldDB" id="A0A286RGZ3"/>
<dbReference type="Proteomes" id="UP000215086">
    <property type="component" value="Chromosome"/>
</dbReference>
<feature type="transmembrane region" description="Helical" evidence="2">
    <location>
        <begin position="250"/>
        <end position="269"/>
    </location>
</feature>
<organism evidence="3 4">
    <name type="scientific">Thermogutta terrifontis</name>
    <dbReference type="NCBI Taxonomy" id="1331910"/>
    <lineage>
        <taxon>Bacteria</taxon>
        <taxon>Pseudomonadati</taxon>
        <taxon>Planctomycetota</taxon>
        <taxon>Planctomycetia</taxon>
        <taxon>Pirellulales</taxon>
        <taxon>Thermoguttaceae</taxon>
        <taxon>Thermogutta</taxon>
    </lineage>
</organism>
<feature type="transmembrane region" description="Helical" evidence="2">
    <location>
        <begin position="178"/>
        <end position="198"/>
    </location>
</feature>
<evidence type="ECO:0000256" key="2">
    <source>
        <dbReference type="SAM" id="Phobius"/>
    </source>
</evidence>
<keyword evidence="2" id="KW-1133">Transmembrane helix</keyword>
<feature type="compositionally biased region" description="Basic and acidic residues" evidence="1">
    <location>
        <begin position="104"/>
        <end position="119"/>
    </location>
</feature>
<reference evidence="3 4" key="1">
    <citation type="journal article" name="Front. Microbiol.">
        <title>Sugar Metabolism of the First Thermophilic Planctomycete Thermogutta terrifontis: Comparative Genomic and Transcriptomic Approaches.</title>
        <authorList>
            <person name="Elcheninov A.G."/>
            <person name="Menzel P."/>
            <person name="Gudbergsdottir S.R."/>
            <person name="Slesarev A.I."/>
            <person name="Kadnikov V.V."/>
            <person name="Krogh A."/>
            <person name="Bonch-Osmolovskaya E.A."/>
            <person name="Peng X."/>
            <person name="Kublanov I.V."/>
        </authorList>
    </citation>
    <scope>NUCLEOTIDE SEQUENCE [LARGE SCALE GENOMIC DNA]</scope>
    <source>
        <strain evidence="3 4">R1</strain>
    </source>
</reference>
<feature type="transmembrane region" description="Helical" evidence="2">
    <location>
        <begin position="210"/>
        <end position="230"/>
    </location>
</feature>
<proteinExistence type="predicted"/>
<evidence type="ECO:0000313" key="4">
    <source>
        <dbReference type="Proteomes" id="UP000215086"/>
    </source>
</evidence>
<feature type="transmembrane region" description="Helical" evidence="2">
    <location>
        <begin position="150"/>
        <end position="172"/>
    </location>
</feature>
<name>A0A286RGZ3_9BACT</name>
<feature type="compositionally biased region" description="Basic and acidic residues" evidence="1">
    <location>
        <begin position="64"/>
        <end position="75"/>
    </location>
</feature>
<feature type="region of interest" description="Disordered" evidence="1">
    <location>
        <begin position="1"/>
        <end position="127"/>
    </location>
</feature>
<evidence type="ECO:0000313" key="3">
    <source>
        <dbReference type="EMBL" id="ASV75206.1"/>
    </source>
</evidence>
<keyword evidence="2" id="KW-0812">Transmembrane</keyword>
<keyword evidence="4" id="KW-1185">Reference proteome</keyword>
<evidence type="ECO:0000256" key="1">
    <source>
        <dbReference type="SAM" id="MobiDB-lite"/>
    </source>
</evidence>
<feature type="region of interest" description="Disordered" evidence="1">
    <location>
        <begin position="296"/>
        <end position="321"/>
    </location>
</feature>
<dbReference type="KEGG" id="ttf:THTE_2604"/>
<accession>A0A286RGZ3</accession>
<dbReference type="EMBL" id="CP018477">
    <property type="protein sequence ID" value="ASV75206.1"/>
    <property type="molecule type" value="Genomic_DNA"/>
</dbReference>
<sequence>MSHIPPKTLASPRRPSSQPPPGPTSKARPHAQELTPPDKTGAREPDPPELIARRSGGSRADSALPERHSIPEKSPADSTEQPPASQANALPPLVETSAAAGRSDGAKRDSRQAKRETTQERTASSWPLPHATPELLAWWQRIAHVQREGLVLAVGCVLASSILTTMGGIIALAAGFPFWGWSLLALTVLCMGTVYVLVALPDWTTTRNTGLFFGVLAFLCALGTGLVAFAPPEHLQSWQLAPVHNQALRWIASLTLVYMAITFVLLRVAENQRRKATAFLHVTRRGFERRKRIAQIDPRAHRSGNAEPASSTSLPQPDPQR</sequence>
<gene>
    <name evidence="3" type="ORF">THTE_2604</name>
</gene>